<dbReference type="AlphaFoldDB" id="A0A8H8D9R1"/>
<dbReference type="OrthoDB" id="10432621at2759"/>
<dbReference type="EMBL" id="JAEVHI010000001">
    <property type="protein sequence ID" value="KAG5304833.1"/>
    <property type="molecule type" value="Genomic_DNA"/>
</dbReference>
<dbReference type="Proteomes" id="UP000670092">
    <property type="component" value="Unassembled WGS sequence"/>
</dbReference>
<name>A0A8H8D9R1_AJECA</name>
<proteinExistence type="predicted"/>
<evidence type="ECO:0000313" key="1">
    <source>
        <dbReference type="EMBL" id="KAG5304833.1"/>
    </source>
</evidence>
<reference evidence="1 2" key="1">
    <citation type="submission" date="2021-01" db="EMBL/GenBank/DDBJ databases">
        <title>Chromosome-level genome assembly of a human fungal pathogen reveals clustering of transcriptionally co-regulated genes.</title>
        <authorList>
            <person name="Voorhies M."/>
            <person name="Cohen S."/>
            <person name="Shea T.P."/>
            <person name="Petrus S."/>
            <person name="Munoz J.F."/>
            <person name="Poplawski S."/>
            <person name="Goldman W.E."/>
            <person name="Michael T."/>
            <person name="Cuomo C.A."/>
            <person name="Sil A."/>
            <person name="Beyhan S."/>
        </authorList>
    </citation>
    <scope>NUCLEOTIDE SEQUENCE [LARGE SCALE GENOMIC DNA]</scope>
    <source>
        <strain evidence="1 2">G184AR</strain>
    </source>
</reference>
<accession>A0A8H8D9R1</accession>
<dbReference type="VEuPathDB" id="FungiDB:I7I52_03310"/>
<organism evidence="1 2">
    <name type="scientific">Ajellomyces capsulatus</name>
    <name type="common">Darling's disease fungus</name>
    <name type="synonym">Histoplasma capsulatum</name>
    <dbReference type="NCBI Taxonomy" id="5037"/>
    <lineage>
        <taxon>Eukaryota</taxon>
        <taxon>Fungi</taxon>
        <taxon>Dikarya</taxon>
        <taxon>Ascomycota</taxon>
        <taxon>Pezizomycotina</taxon>
        <taxon>Eurotiomycetes</taxon>
        <taxon>Eurotiomycetidae</taxon>
        <taxon>Onygenales</taxon>
        <taxon>Ajellomycetaceae</taxon>
        <taxon>Histoplasma</taxon>
    </lineage>
</organism>
<gene>
    <name evidence="1" type="ORF">I7I52_03310</name>
</gene>
<comment type="caution">
    <text evidence="1">The sequence shown here is derived from an EMBL/GenBank/DDBJ whole genome shotgun (WGS) entry which is preliminary data.</text>
</comment>
<evidence type="ECO:0000313" key="2">
    <source>
        <dbReference type="Proteomes" id="UP000670092"/>
    </source>
</evidence>
<protein>
    <submittedName>
        <fullName evidence="1">Uncharacterized protein</fullName>
    </submittedName>
</protein>
<sequence length="72" mass="8752">MSMSMSMDDALRVKKLKEEKQMRLSRFCAPKEKQEDFYRYLESLKIKKMPQYALLRHSFLCKEILCQLSRFP</sequence>